<dbReference type="KEGG" id="fax:FUAX_05460"/>
<accession>A0AAU9C7Z6</accession>
<keyword evidence="2" id="KW-1185">Reference proteome</keyword>
<name>A0AAU9C7Z6_9BACT</name>
<dbReference type="AlphaFoldDB" id="A0AAU9C7Z6"/>
<sequence length="234" mass="27157">MSQASQNMKFTHSEFLQVCDSVYGALNRDIAVFSDYGIQATFSESYKTKIDTLREIMPDEYWEGQQMLKTSAKDILRRSIERQIGDLRFRMKLAFGDNSPEYRHFKFGKFTSFTDAELISHAKRVASAARGMLDKLANRGVTEEELTALDIDRKGMDQSIDDLTEAKRTRQAMTMERSMLLGELYRMVTEVCEIGKHVWKEDNEAKYKEYVLYGSRSKKVEELTEDKQDEDSKE</sequence>
<evidence type="ECO:0000313" key="2">
    <source>
        <dbReference type="Proteomes" id="UP001348817"/>
    </source>
</evidence>
<proteinExistence type="predicted"/>
<protein>
    <submittedName>
        <fullName evidence="1">Uncharacterized protein</fullName>
    </submittedName>
</protein>
<reference evidence="1 2" key="1">
    <citation type="submission" date="2021-12" db="EMBL/GenBank/DDBJ databases">
        <title>Genome sequencing of bacteria with rrn-lacking chromosome and rrn-plasmid.</title>
        <authorList>
            <person name="Anda M."/>
            <person name="Iwasaki W."/>
        </authorList>
    </citation>
    <scope>NUCLEOTIDE SEQUENCE [LARGE SCALE GENOMIC DNA]</scope>
    <source>
        <strain evidence="1 2">DSM 100852</strain>
    </source>
</reference>
<dbReference type="Proteomes" id="UP001348817">
    <property type="component" value="Chromosome"/>
</dbReference>
<organism evidence="1 2">
    <name type="scientific">Fulvitalea axinellae</name>
    <dbReference type="NCBI Taxonomy" id="1182444"/>
    <lineage>
        <taxon>Bacteria</taxon>
        <taxon>Pseudomonadati</taxon>
        <taxon>Bacteroidota</taxon>
        <taxon>Cytophagia</taxon>
        <taxon>Cytophagales</taxon>
        <taxon>Persicobacteraceae</taxon>
        <taxon>Fulvitalea</taxon>
    </lineage>
</organism>
<evidence type="ECO:0000313" key="1">
    <source>
        <dbReference type="EMBL" id="BDD08114.1"/>
    </source>
</evidence>
<dbReference type="EMBL" id="AP025314">
    <property type="protein sequence ID" value="BDD08114.1"/>
    <property type="molecule type" value="Genomic_DNA"/>
</dbReference>
<gene>
    <name evidence="1" type="ORF">FUAX_05460</name>
</gene>